<dbReference type="PANTHER" id="PTHR11070:SF3">
    <property type="entry name" value="DNA 3'-5' HELICASE"/>
    <property type="match status" value="1"/>
</dbReference>
<organism evidence="6 7">
    <name type="scientific">Algibacter lectus</name>
    <dbReference type="NCBI Taxonomy" id="221126"/>
    <lineage>
        <taxon>Bacteria</taxon>
        <taxon>Pseudomonadati</taxon>
        <taxon>Bacteroidota</taxon>
        <taxon>Flavobacteriia</taxon>
        <taxon>Flavobacteriales</taxon>
        <taxon>Flavobacteriaceae</taxon>
        <taxon>Algibacter</taxon>
    </lineage>
</organism>
<keyword evidence="1" id="KW-0547">Nucleotide-binding</keyword>
<dbReference type="GO" id="GO:0016787">
    <property type="term" value="F:hydrolase activity"/>
    <property type="evidence" value="ECO:0007669"/>
    <property type="project" value="UniProtKB-KW"/>
</dbReference>
<keyword evidence="2" id="KW-0378">Hydrolase</keyword>
<comment type="caution">
    <text evidence="6">The sequence shown here is derived from an EMBL/GenBank/DDBJ whole genome shotgun (WGS) entry which is preliminary data.</text>
</comment>
<protein>
    <submittedName>
        <fullName evidence="6">ATP-dependent DNA helicase UvrD/PcrA</fullName>
    </submittedName>
</protein>
<evidence type="ECO:0000313" key="7">
    <source>
        <dbReference type="Proteomes" id="UP000029643"/>
    </source>
</evidence>
<dbReference type="SUPFAM" id="SSF52540">
    <property type="entry name" value="P-loop containing nucleoside triphosphate hydrolases"/>
    <property type="match status" value="1"/>
</dbReference>
<evidence type="ECO:0000256" key="4">
    <source>
        <dbReference type="ARBA" id="ARBA00022840"/>
    </source>
</evidence>
<dbReference type="EMBL" id="BBNU01000010">
    <property type="protein sequence ID" value="GAL80279.1"/>
    <property type="molecule type" value="Genomic_DNA"/>
</dbReference>
<dbReference type="GO" id="GO:0043138">
    <property type="term" value="F:3'-5' DNA helicase activity"/>
    <property type="evidence" value="ECO:0007669"/>
    <property type="project" value="TreeGrafter"/>
</dbReference>
<dbReference type="GO" id="GO:0003677">
    <property type="term" value="F:DNA binding"/>
    <property type="evidence" value="ECO:0007669"/>
    <property type="project" value="InterPro"/>
</dbReference>
<proteinExistence type="predicted"/>
<evidence type="ECO:0000313" key="6">
    <source>
        <dbReference type="EMBL" id="GAL80279.1"/>
    </source>
</evidence>
<evidence type="ECO:0000256" key="1">
    <source>
        <dbReference type="ARBA" id="ARBA00022741"/>
    </source>
</evidence>
<dbReference type="GO" id="GO:0005524">
    <property type="term" value="F:ATP binding"/>
    <property type="evidence" value="ECO:0007669"/>
    <property type="project" value="UniProtKB-KW"/>
</dbReference>
<dbReference type="PANTHER" id="PTHR11070">
    <property type="entry name" value="UVRD / RECB / PCRA DNA HELICASE FAMILY MEMBER"/>
    <property type="match status" value="1"/>
</dbReference>
<dbReference type="GO" id="GO:0000725">
    <property type="term" value="P:recombinational repair"/>
    <property type="evidence" value="ECO:0007669"/>
    <property type="project" value="TreeGrafter"/>
</dbReference>
<accession>A0A090WXW7</accession>
<dbReference type="RefSeq" id="WP_227805966.1">
    <property type="nucleotide sequence ID" value="NZ_BBNU01000010.1"/>
</dbReference>
<reference evidence="6 7" key="1">
    <citation type="journal article" date="2014" name="Genome Announc.">
        <title>Draft Genome Sequences of Marine Flavobacterium Algibacter lectus Strains SS8 and NR4.</title>
        <authorList>
            <person name="Takatani N."/>
            <person name="Nakanishi M."/>
            <person name="Meirelles P."/>
            <person name="Mino S."/>
            <person name="Suda W."/>
            <person name="Oshima K."/>
            <person name="Hattori M."/>
            <person name="Ohkuma M."/>
            <person name="Hosokawa M."/>
            <person name="Miyashita K."/>
            <person name="Thompson F.L."/>
            <person name="Niwa A."/>
            <person name="Sawabe T."/>
            <person name="Sawabe T."/>
        </authorList>
    </citation>
    <scope>NUCLEOTIDE SEQUENCE [LARGE SCALE GENOMIC DNA]</scope>
    <source>
        <strain evidence="7">JCM19274</strain>
    </source>
</reference>
<dbReference type="AlphaFoldDB" id="A0A090WXW7"/>
<keyword evidence="4" id="KW-0067">ATP-binding</keyword>
<sequence>MMMYFFFSYQILKQKPFVAKILFSKFPYLVIDEFQDCNPIQIEIFKILGLEGGVTTGVVGDSSQSIYKFQGADYTQFGTFNLPNVHEYKLIENRRSSNEIIELLNSIRTDISQVPYRNVSFEKPKIIIGGYDIGVKKV</sequence>
<dbReference type="Proteomes" id="UP000029643">
    <property type="component" value="Unassembled WGS sequence"/>
</dbReference>
<evidence type="ECO:0000256" key="2">
    <source>
        <dbReference type="ARBA" id="ARBA00022801"/>
    </source>
</evidence>
<dbReference type="Gene3D" id="3.40.50.300">
    <property type="entry name" value="P-loop containing nucleotide triphosphate hydrolases"/>
    <property type="match status" value="1"/>
</dbReference>
<evidence type="ECO:0000256" key="3">
    <source>
        <dbReference type="ARBA" id="ARBA00022806"/>
    </source>
</evidence>
<dbReference type="Pfam" id="PF00580">
    <property type="entry name" value="UvrD-helicase"/>
    <property type="match status" value="1"/>
</dbReference>
<gene>
    <name evidence="6" type="ORF">JCM19274_569</name>
</gene>
<feature type="domain" description="UvrD-like helicase ATP-binding" evidence="5">
    <location>
        <begin position="9"/>
        <end position="80"/>
    </location>
</feature>
<dbReference type="GO" id="GO:0005829">
    <property type="term" value="C:cytosol"/>
    <property type="evidence" value="ECO:0007669"/>
    <property type="project" value="TreeGrafter"/>
</dbReference>
<dbReference type="InterPro" id="IPR014016">
    <property type="entry name" value="UvrD-like_ATP-bd"/>
</dbReference>
<dbReference type="InterPro" id="IPR000212">
    <property type="entry name" value="DNA_helicase_UvrD/REP"/>
</dbReference>
<name>A0A090WXW7_9FLAO</name>
<evidence type="ECO:0000259" key="5">
    <source>
        <dbReference type="Pfam" id="PF00580"/>
    </source>
</evidence>
<dbReference type="InterPro" id="IPR027417">
    <property type="entry name" value="P-loop_NTPase"/>
</dbReference>
<keyword evidence="3 6" id="KW-0347">Helicase</keyword>